<gene>
    <name evidence="7" type="ORF">ACHAW5_009856</name>
</gene>
<dbReference type="PANTHER" id="PTHR19359:SF146">
    <property type="entry name" value="B5, PUTATIVE-RELATED"/>
    <property type="match status" value="1"/>
</dbReference>
<keyword evidence="1 5" id="KW-0349">Heme</keyword>
<dbReference type="GO" id="GO:0020037">
    <property type="term" value="F:heme binding"/>
    <property type="evidence" value="ECO:0007669"/>
    <property type="project" value="UniProtKB-UniRule"/>
</dbReference>
<dbReference type="InterPro" id="IPR050668">
    <property type="entry name" value="Cytochrome_b5"/>
</dbReference>
<evidence type="ECO:0000259" key="6">
    <source>
        <dbReference type="PROSITE" id="PS50255"/>
    </source>
</evidence>
<dbReference type="InterPro" id="IPR001199">
    <property type="entry name" value="Cyt_B5-like_heme/steroid-bd"/>
</dbReference>
<name>A0ABD3QIM3_9STRA</name>
<dbReference type="PROSITE" id="PS50255">
    <property type="entry name" value="CYTOCHROME_B5_2"/>
    <property type="match status" value="1"/>
</dbReference>
<evidence type="ECO:0000313" key="8">
    <source>
        <dbReference type="Proteomes" id="UP001530315"/>
    </source>
</evidence>
<dbReference type="PROSITE" id="PS00191">
    <property type="entry name" value="CYTOCHROME_B5_1"/>
    <property type="match status" value="1"/>
</dbReference>
<evidence type="ECO:0000256" key="5">
    <source>
        <dbReference type="RuleBase" id="RU362121"/>
    </source>
</evidence>
<sequence length="170" mass="19020">MGASRVESDHSLGFQQAISLAVDVSSVAPAPRNESAEGDACQYCVDTYDSDDCVSCQKDRNPTYQHTFGPQICWLMDSLSGLYSNSESTYTMCQLRRHNHAESAWILVGRTIYDVTPYIRSHPGGTEAILRKSGGAADCTEDLQFHSKRAQREWKKFKVGMLRDCPCRRS</sequence>
<comment type="similarity">
    <text evidence="4 5">Belongs to the cytochrome b5 family.</text>
</comment>
<feature type="domain" description="Cytochrome b5 heme-binding" evidence="6">
    <location>
        <begin position="87"/>
        <end position="163"/>
    </location>
</feature>
<dbReference type="InterPro" id="IPR036400">
    <property type="entry name" value="Cyt_B5-like_heme/steroid_sf"/>
</dbReference>
<dbReference type="GO" id="GO:0046872">
    <property type="term" value="F:metal ion binding"/>
    <property type="evidence" value="ECO:0007669"/>
    <property type="project" value="UniProtKB-UniRule"/>
</dbReference>
<comment type="caution">
    <text evidence="7">The sequence shown here is derived from an EMBL/GenBank/DDBJ whole genome shotgun (WGS) entry which is preliminary data.</text>
</comment>
<accession>A0ABD3QIM3</accession>
<dbReference type="Pfam" id="PF00173">
    <property type="entry name" value="Cyt-b5"/>
    <property type="match status" value="1"/>
</dbReference>
<dbReference type="SMART" id="SM01117">
    <property type="entry name" value="Cyt-b5"/>
    <property type="match status" value="1"/>
</dbReference>
<dbReference type="EMBL" id="JALLAZ020000219">
    <property type="protein sequence ID" value="KAL3800274.1"/>
    <property type="molecule type" value="Genomic_DNA"/>
</dbReference>
<keyword evidence="3 5" id="KW-0408">Iron</keyword>
<proteinExistence type="inferred from homology"/>
<dbReference type="Proteomes" id="UP001530315">
    <property type="component" value="Unassembled WGS sequence"/>
</dbReference>
<dbReference type="SUPFAM" id="SSF55856">
    <property type="entry name" value="Cytochrome b5-like heme/steroid binding domain"/>
    <property type="match status" value="1"/>
</dbReference>
<keyword evidence="8" id="KW-1185">Reference proteome</keyword>
<keyword evidence="2 5" id="KW-0479">Metal-binding</keyword>
<dbReference type="Gene3D" id="3.10.120.10">
    <property type="entry name" value="Cytochrome b5-like heme/steroid binding domain"/>
    <property type="match status" value="1"/>
</dbReference>
<dbReference type="AlphaFoldDB" id="A0ABD3QIM3"/>
<evidence type="ECO:0000313" key="7">
    <source>
        <dbReference type="EMBL" id="KAL3800274.1"/>
    </source>
</evidence>
<dbReference type="InterPro" id="IPR018506">
    <property type="entry name" value="Cyt_B5_heme-BS"/>
</dbReference>
<evidence type="ECO:0000256" key="1">
    <source>
        <dbReference type="ARBA" id="ARBA00022617"/>
    </source>
</evidence>
<protein>
    <recommendedName>
        <fullName evidence="6">Cytochrome b5 heme-binding domain-containing protein</fullName>
    </recommendedName>
</protein>
<evidence type="ECO:0000256" key="2">
    <source>
        <dbReference type="ARBA" id="ARBA00022723"/>
    </source>
</evidence>
<dbReference type="PANTHER" id="PTHR19359">
    <property type="entry name" value="CYTOCHROME B5"/>
    <property type="match status" value="1"/>
</dbReference>
<dbReference type="PRINTS" id="PR00363">
    <property type="entry name" value="CYTOCHROMEB5"/>
</dbReference>
<evidence type="ECO:0000256" key="4">
    <source>
        <dbReference type="ARBA" id="ARBA00038168"/>
    </source>
</evidence>
<organism evidence="7 8">
    <name type="scientific">Stephanodiscus triporus</name>
    <dbReference type="NCBI Taxonomy" id="2934178"/>
    <lineage>
        <taxon>Eukaryota</taxon>
        <taxon>Sar</taxon>
        <taxon>Stramenopiles</taxon>
        <taxon>Ochrophyta</taxon>
        <taxon>Bacillariophyta</taxon>
        <taxon>Coscinodiscophyceae</taxon>
        <taxon>Thalassiosirophycidae</taxon>
        <taxon>Stephanodiscales</taxon>
        <taxon>Stephanodiscaceae</taxon>
        <taxon>Stephanodiscus</taxon>
    </lineage>
</organism>
<evidence type="ECO:0000256" key="3">
    <source>
        <dbReference type="ARBA" id="ARBA00023004"/>
    </source>
</evidence>
<reference evidence="7 8" key="1">
    <citation type="submission" date="2024-10" db="EMBL/GenBank/DDBJ databases">
        <title>Updated reference genomes for cyclostephanoid diatoms.</title>
        <authorList>
            <person name="Roberts W.R."/>
            <person name="Alverson A.J."/>
        </authorList>
    </citation>
    <scope>NUCLEOTIDE SEQUENCE [LARGE SCALE GENOMIC DNA]</scope>
    <source>
        <strain evidence="7 8">AJA276-08</strain>
    </source>
</reference>